<dbReference type="SUPFAM" id="SSF159270">
    <property type="entry name" value="YmcC-like"/>
    <property type="match status" value="1"/>
</dbReference>
<dbReference type="Proteomes" id="UP000072741">
    <property type="component" value="Unassembled WGS sequence"/>
</dbReference>
<proteinExistence type="predicted"/>
<comment type="caution">
    <text evidence="1">The sequence shown here is derived from an EMBL/GenBank/DDBJ whole genome shotgun (WGS) entry which is preliminary data.</text>
</comment>
<gene>
    <name evidence="1" type="ORF">NS331_02440</name>
</gene>
<dbReference type="EMBL" id="LDSL01000018">
    <property type="protein sequence ID" value="KTT27311.1"/>
    <property type="molecule type" value="Genomic_DNA"/>
</dbReference>
<sequence length="202" mass="22462">MVERASGRIDERQPVFNPAFRYLRATRGDSVAYLVLGYVDPTPEGPVEVWYTGEREVIRLRDGRLVGTSGLTVDWRTTRLADAPSWQRLLSGQGGISFDRARDVMPGYHADIQEKVNVSRLNAYKPAALKGRPASQLTWFEERAVPRSFDSPALPPAHFGVARDAEGAPFVVYSEQCLSPDVCYTFERWTPSVASRTPTAGS</sequence>
<evidence type="ECO:0000313" key="1">
    <source>
        <dbReference type="EMBL" id="KTT27311.1"/>
    </source>
</evidence>
<dbReference type="Gene3D" id="2.40.360.10">
    <property type="entry name" value="YmcC-like"/>
    <property type="match status" value="1"/>
</dbReference>
<dbReference type="InterPro" id="IPR023373">
    <property type="entry name" value="YmcC_sf"/>
</dbReference>
<evidence type="ECO:0008006" key="3">
    <source>
        <dbReference type="Google" id="ProtNLM"/>
    </source>
</evidence>
<accession>A0A147HBM9</accession>
<keyword evidence="2" id="KW-1185">Reference proteome</keyword>
<dbReference type="AlphaFoldDB" id="A0A147HBM9"/>
<protein>
    <recommendedName>
        <fullName evidence="3">Group 4 capsule polysaccharide lipoprotein GfcB/YjbF</fullName>
    </recommendedName>
</protein>
<organism evidence="1 2">
    <name type="scientific">Pseudacidovorax intermedius</name>
    <dbReference type="NCBI Taxonomy" id="433924"/>
    <lineage>
        <taxon>Bacteria</taxon>
        <taxon>Pseudomonadati</taxon>
        <taxon>Pseudomonadota</taxon>
        <taxon>Betaproteobacteria</taxon>
        <taxon>Burkholderiales</taxon>
        <taxon>Comamonadaceae</taxon>
        <taxon>Pseudacidovorax</taxon>
    </lineage>
</organism>
<name>A0A147HBM9_9BURK</name>
<evidence type="ECO:0000313" key="2">
    <source>
        <dbReference type="Proteomes" id="UP000072741"/>
    </source>
</evidence>
<dbReference type="InterPro" id="IPR021308">
    <property type="entry name" value="GfcB"/>
</dbReference>
<reference evidence="1 2" key="1">
    <citation type="journal article" date="2016" name="Front. Microbiol.">
        <title>Genomic Resource of Rice Seed Associated Bacteria.</title>
        <authorList>
            <person name="Midha S."/>
            <person name="Bansal K."/>
            <person name="Sharma S."/>
            <person name="Kumar N."/>
            <person name="Patil P.P."/>
            <person name="Chaudhry V."/>
            <person name="Patil P.B."/>
        </authorList>
    </citation>
    <scope>NUCLEOTIDE SEQUENCE [LARGE SCALE GENOMIC DNA]</scope>
    <source>
        <strain evidence="1 2">NS331</strain>
    </source>
</reference>
<dbReference type="Pfam" id="PF11102">
    <property type="entry name" value="YjbF"/>
    <property type="match status" value="1"/>
</dbReference>